<evidence type="ECO:0000313" key="1">
    <source>
        <dbReference type="EMBL" id="CAK1255344.1"/>
    </source>
</evidence>
<reference evidence="1 2" key="1">
    <citation type="submission" date="2023-10" db="EMBL/GenBank/DDBJ databases">
        <authorList>
            <person name="Botero Cardona J."/>
        </authorList>
    </citation>
    <scope>NUCLEOTIDE SEQUENCE [LARGE SCALE GENOMIC DNA]</scope>
    <source>
        <strain evidence="1 2">R-55214</strain>
    </source>
</reference>
<keyword evidence="2" id="KW-1185">Reference proteome</keyword>
<name>A0ABN9Z0C7_9LACO</name>
<sequence>MNEQPNYYAIIPAHIRYDSELVPKAILLYGEITALTNQKGYCWAGDEYFANLYNVSIRAVQKWLSSLEKGGYIHRDVQRKGERIVRRYIKLADGNEDIFHNITNKSSRTYGTKVPEVNEQKFRDNNTENTTINNTSNKTLSKAKPLESELKNQFAEIWEIYPKRPRGNKKTSFTKYKKAIKDGVKHDEIKSGLNSYIRQLKSQGTDNRYIKNADTWFNQAGWEDEYTTQSSGTIGNQDLTKAYGDWDF</sequence>
<gene>
    <name evidence="1" type="ORF">R55214_HHFBAMCI_01717</name>
</gene>
<proteinExistence type="predicted"/>
<accession>A0ABN9Z0C7</accession>
<dbReference type="Pfam" id="PF13730">
    <property type="entry name" value="HTH_36"/>
    <property type="match status" value="1"/>
</dbReference>
<protein>
    <submittedName>
        <fullName evidence="1">DNA replication protein DnaD (DnaD)</fullName>
    </submittedName>
</protein>
<organism evidence="1 2">
    <name type="scientific">Fructobacillus evanidus</name>
    <dbReference type="NCBI Taxonomy" id="3064281"/>
    <lineage>
        <taxon>Bacteria</taxon>
        <taxon>Bacillati</taxon>
        <taxon>Bacillota</taxon>
        <taxon>Bacilli</taxon>
        <taxon>Lactobacillales</taxon>
        <taxon>Lactobacillaceae</taxon>
        <taxon>Fructobacillus</taxon>
    </lineage>
</organism>
<dbReference type="RefSeq" id="WP_338344585.1">
    <property type="nucleotide sequence ID" value="NZ_CAUZLH010000002.1"/>
</dbReference>
<comment type="caution">
    <text evidence="1">The sequence shown here is derived from an EMBL/GenBank/DDBJ whole genome shotgun (WGS) entry which is preliminary data.</text>
</comment>
<dbReference type="EMBL" id="CAUZMB010000027">
    <property type="protein sequence ID" value="CAK1255344.1"/>
    <property type="molecule type" value="Genomic_DNA"/>
</dbReference>
<dbReference type="Proteomes" id="UP001314166">
    <property type="component" value="Unassembled WGS sequence"/>
</dbReference>
<evidence type="ECO:0000313" key="2">
    <source>
        <dbReference type="Proteomes" id="UP001314166"/>
    </source>
</evidence>